<evidence type="ECO:0000313" key="2">
    <source>
        <dbReference type="EMBL" id="KAK4421636.1"/>
    </source>
</evidence>
<dbReference type="Proteomes" id="UP001293254">
    <property type="component" value="Unassembled WGS sequence"/>
</dbReference>
<evidence type="ECO:0000256" key="1">
    <source>
        <dbReference type="SAM" id="MobiDB-lite"/>
    </source>
</evidence>
<reference evidence="2" key="1">
    <citation type="submission" date="2020-06" db="EMBL/GenBank/DDBJ databases">
        <authorList>
            <person name="Li T."/>
            <person name="Hu X."/>
            <person name="Zhang T."/>
            <person name="Song X."/>
            <person name="Zhang H."/>
            <person name="Dai N."/>
            <person name="Sheng W."/>
            <person name="Hou X."/>
            <person name="Wei L."/>
        </authorList>
    </citation>
    <scope>NUCLEOTIDE SEQUENCE</scope>
    <source>
        <strain evidence="2">3651</strain>
        <tissue evidence="2">Leaf</tissue>
    </source>
</reference>
<reference evidence="2" key="2">
    <citation type="journal article" date="2024" name="Plant">
        <title>Genomic evolution and insights into agronomic trait innovations of Sesamum species.</title>
        <authorList>
            <person name="Miao H."/>
            <person name="Wang L."/>
            <person name="Qu L."/>
            <person name="Liu H."/>
            <person name="Sun Y."/>
            <person name="Le M."/>
            <person name="Wang Q."/>
            <person name="Wei S."/>
            <person name="Zheng Y."/>
            <person name="Lin W."/>
            <person name="Duan Y."/>
            <person name="Cao H."/>
            <person name="Xiong S."/>
            <person name="Wang X."/>
            <person name="Wei L."/>
            <person name="Li C."/>
            <person name="Ma Q."/>
            <person name="Ju M."/>
            <person name="Zhao R."/>
            <person name="Li G."/>
            <person name="Mu C."/>
            <person name="Tian Q."/>
            <person name="Mei H."/>
            <person name="Zhang T."/>
            <person name="Gao T."/>
            <person name="Zhang H."/>
        </authorList>
    </citation>
    <scope>NUCLEOTIDE SEQUENCE</scope>
    <source>
        <strain evidence="2">3651</strain>
    </source>
</reference>
<evidence type="ECO:0000313" key="3">
    <source>
        <dbReference type="Proteomes" id="UP001293254"/>
    </source>
</evidence>
<comment type="caution">
    <text evidence="2">The sequence shown here is derived from an EMBL/GenBank/DDBJ whole genome shotgun (WGS) entry which is preliminary data.</text>
</comment>
<gene>
    <name evidence="2" type="ORF">Salat_2114200</name>
</gene>
<protein>
    <submittedName>
        <fullName evidence="2">Uncharacterized protein</fullName>
    </submittedName>
</protein>
<dbReference type="EMBL" id="JACGWO010000008">
    <property type="protein sequence ID" value="KAK4421636.1"/>
    <property type="molecule type" value="Genomic_DNA"/>
</dbReference>
<accession>A0AAE1Y1P4</accession>
<name>A0AAE1Y1P4_9LAMI</name>
<feature type="region of interest" description="Disordered" evidence="1">
    <location>
        <begin position="1"/>
        <end position="36"/>
    </location>
</feature>
<keyword evidence="3" id="KW-1185">Reference proteome</keyword>
<organism evidence="2 3">
    <name type="scientific">Sesamum alatum</name>
    <dbReference type="NCBI Taxonomy" id="300844"/>
    <lineage>
        <taxon>Eukaryota</taxon>
        <taxon>Viridiplantae</taxon>
        <taxon>Streptophyta</taxon>
        <taxon>Embryophyta</taxon>
        <taxon>Tracheophyta</taxon>
        <taxon>Spermatophyta</taxon>
        <taxon>Magnoliopsida</taxon>
        <taxon>eudicotyledons</taxon>
        <taxon>Gunneridae</taxon>
        <taxon>Pentapetalae</taxon>
        <taxon>asterids</taxon>
        <taxon>lamiids</taxon>
        <taxon>Lamiales</taxon>
        <taxon>Pedaliaceae</taxon>
        <taxon>Sesamum</taxon>
    </lineage>
</organism>
<proteinExistence type="predicted"/>
<feature type="compositionally biased region" description="Pro residues" evidence="1">
    <location>
        <begin position="1"/>
        <end position="29"/>
    </location>
</feature>
<sequence>MPPPPLLTPPPPPLMQPPLSLPSPPPSLPSPLRAHLKKSSLSSIKFPLQGPKPLLPPTLTLPPSSDPLLQNIAGILSDPSLRDGLVPPQGLERSAVAAPSKTTSPAFLAKASTSTKLVEASARLRRLSRARGPCSLGSSRIPFCNNRR</sequence>
<dbReference type="AlphaFoldDB" id="A0AAE1Y1P4"/>